<evidence type="ECO:0000256" key="3">
    <source>
        <dbReference type="ARBA" id="ARBA00022553"/>
    </source>
</evidence>
<evidence type="ECO:0000256" key="20">
    <source>
        <dbReference type="ARBA" id="ARBA00036634"/>
    </source>
</evidence>
<dbReference type="GeneID" id="110292004"/>
<feature type="domain" description="Ionotropic glutamate receptor C-terminal" evidence="25">
    <location>
        <begin position="415"/>
        <end position="790"/>
    </location>
</feature>
<dbReference type="CDD" id="cd13715">
    <property type="entry name" value="PBP2_iGluR_AMPA"/>
    <property type="match status" value="1"/>
</dbReference>
<proteinExistence type="inferred from homology"/>
<dbReference type="SUPFAM" id="SSF81324">
    <property type="entry name" value="Voltage-gated potassium channels"/>
    <property type="match status" value="1"/>
</dbReference>
<dbReference type="SUPFAM" id="SSF53822">
    <property type="entry name" value="Periplasmic binding protein-like I"/>
    <property type="match status" value="1"/>
</dbReference>
<sequence>MQKIMHISVLLSPVLWGMIFGVSSNSIQIGGLFPRGADQEYSAFRVGMVQFSTSEFRLTPHIDNLEVANSFAVTNAFCSQFSRGVYAIFGFYDKKSVNTITSFCGTLHVSFITPSFPTDGTHPFVIQMRPDLKGALLSLIEYYQWDKFAYLYDSDRGLSTLQAVLDSAAEKKWQVTAINVGNINNDKKDETYRSLFQDLELKKERRVILDCERDKVNDIVDQVITIGKHVKGYHYIIANLGFTDGDLLKIQFGGANVSGFQIVDYDDSLVSKFIERWSTLEEKEYPGAHTATIKYTSALTYDAVQVMTEAFRNLRKQRIEISRRGNAGDCLANPAVPWGQGVEIERALKQVQVEGLSGNIKFDQNGKRINYTINIMELKTNGPRKIGYWSEVDKMVVTLTELPSGNDTSGLENKTVVVTTILESPYVMMKKNHEMLEGNERYEGYCVDLAAEIAKHCGFKYKLTIVGDGKYGARDADTKIWNGMVGELVYGKADIAIAPLTITLVREEVIDFSKPFMSLGISIMIKKPQKSKPGVFSFLDPLAYEIWMCIVFAYIGVSVVLFLVSRFSPYEWHTEEFEDGRETQSSESTNEFGIFNSLWFSLGAFMQQGCDISPRSLSGRIVGGVWWFFTLIIISSYTANLAAFLTVERMVSPIESAEDLSKQTEIAYGTLDSGSTKEFFRRSKIAVFDKMWTYMRSAEPSVFVRTTAEGVARVRKSKGKYAYLLESTMNEYIEQRKPCDTMKVGGNLDSKGYGIATPKGSSLRTPVNLAVLKLSEQGVLDKLKNKWWYDKGECGAKDSGSKEKTSALSLSNVAGVFYILVGGLGLAMLVALIEFCYKSRAEAKRMKVAKNAQNINPSSSQNSQNFATYKEGYNVYGIESVKI</sequence>
<dbReference type="CDD" id="cd06389">
    <property type="entry name" value="PBP1_iGluR_AMPA_GluR2"/>
    <property type="match status" value="1"/>
</dbReference>
<dbReference type="FunFam" id="3.40.50.2300:FF:000004">
    <property type="entry name" value="Glutamate receptor, ionotropic, AMPA 2"/>
    <property type="match status" value="1"/>
</dbReference>
<evidence type="ECO:0000256" key="10">
    <source>
        <dbReference type="ARBA" id="ARBA00023139"/>
    </source>
</evidence>
<keyword evidence="9 24" id="KW-0472">Membrane</keyword>
<evidence type="ECO:0000259" key="26">
    <source>
        <dbReference type="SMART" id="SM00918"/>
    </source>
</evidence>
<evidence type="ECO:0000256" key="21">
    <source>
        <dbReference type="PIRSR" id="PIRSR601508-1"/>
    </source>
</evidence>
<dbReference type="Gene3D" id="1.10.287.70">
    <property type="match status" value="2"/>
</dbReference>
<keyword evidence="7 24" id="KW-0770">Synapse</keyword>
<keyword evidence="5 24" id="KW-0732">Signal</keyword>
<evidence type="ECO:0000256" key="2">
    <source>
        <dbReference type="ARBA" id="ARBA00022475"/>
    </source>
</evidence>
<keyword evidence="15 24" id="KW-1071">Ligand-gated ion channel</keyword>
<dbReference type="GO" id="GO:0032281">
    <property type="term" value="C:AMPA glutamate receptor complex"/>
    <property type="evidence" value="ECO:0007669"/>
    <property type="project" value="UniProtKB-ARBA"/>
</dbReference>
<dbReference type="AlphaFoldDB" id="A0A6P5PJL7"/>
<evidence type="ECO:0000256" key="15">
    <source>
        <dbReference type="ARBA" id="ARBA00023286"/>
    </source>
</evidence>
<dbReference type="PANTHER" id="PTHR18966">
    <property type="entry name" value="IONOTROPIC GLUTAMATE RECEPTOR"/>
    <property type="match status" value="1"/>
</dbReference>
<feature type="site" description="Interaction with the cone snail toxin Con-ikot-ikot" evidence="22">
    <location>
        <position position="681"/>
    </location>
</feature>
<keyword evidence="16" id="KW-0449">Lipoprotein</keyword>
<dbReference type="InterPro" id="IPR019594">
    <property type="entry name" value="Glu/Gly-bd"/>
</dbReference>
<feature type="binding site" evidence="21">
    <location>
        <position position="499"/>
    </location>
    <ligand>
        <name>L-glutamate</name>
        <dbReference type="ChEBI" id="CHEBI:29985"/>
    </ligand>
</feature>
<dbReference type="Gene3D" id="3.40.190.10">
    <property type="entry name" value="Periplasmic binding protein-like II"/>
    <property type="match status" value="2"/>
</dbReference>
<comment type="function">
    <text evidence="24">Receptor for glutamate that functions as a ligand-gated ion channel in the central nervous system and plays an important role in excitatory synaptic transmission. L-glutamate acts as an excitatory neurotransmitter at many synapses in the central nervous system.</text>
</comment>
<evidence type="ECO:0000256" key="23">
    <source>
        <dbReference type="PIRSR" id="PIRSR601508-3"/>
    </source>
</evidence>
<evidence type="ECO:0000259" key="25">
    <source>
        <dbReference type="SMART" id="SM00079"/>
    </source>
</evidence>
<dbReference type="SMART" id="SM00918">
    <property type="entry name" value="Lig_chan-Glu_bd"/>
    <property type="match status" value="1"/>
</dbReference>
<dbReference type="Pfam" id="PF10613">
    <property type="entry name" value="Lig_chan-Glu_bd"/>
    <property type="match status" value="1"/>
</dbReference>
<keyword evidence="8 24" id="KW-0406">Ion transport</keyword>
<evidence type="ECO:0000256" key="9">
    <source>
        <dbReference type="ARBA" id="ARBA00023136"/>
    </source>
</evidence>
<dbReference type="FunFam" id="1.10.287.70:FF:000099">
    <property type="entry name" value="glutamate receptor 2 isoform X1"/>
    <property type="match status" value="1"/>
</dbReference>
<evidence type="ECO:0000313" key="27">
    <source>
        <dbReference type="Proteomes" id="UP000515126"/>
    </source>
</evidence>
<feature type="disulfide bond" evidence="23">
    <location>
        <begin position="739"/>
        <end position="794"/>
    </location>
</feature>
<protein>
    <recommendedName>
        <fullName evidence="24">Glutamate receptor</fullName>
    </recommendedName>
</protein>
<keyword evidence="10" id="KW-0564">Palmitate</keyword>
<keyword evidence="17 24" id="KW-0407">Ion channel</keyword>
<reference evidence="28" key="1">
    <citation type="submission" date="2025-08" db="UniProtKB">
        <authorList>
            <consortium name="RefSeq"/>
        </authorList>
    </citation>
    <scope>IDENTIFICATION</scope>
</reference>
<feature type="binding site" evidence="21">
    <location>
        <position position="726"/>
    </location>
    <ligand>
        <name>L-glutamate</name>
        <dbReference type="ChEBI" id="CHEBI:29985"/>
    </ligand>
</feature>
<dbReference type="SUPFAM" id="SSF53850">
    <property type="entry name" value="Periplasmic binding protein-like II"/>
    <property type="match status" value="1"/>
</dbReference>
<evidence type="ECO:0000256" key="22">
    <source>
        <dbReference type="PIRSR" id="PIRSR601508-2"/>
    </source>
</evidence>
<feature type="disulfide bond" evidence="23">
    <location>
        <begin position="78"/>
        <end position="330"/>
    </location>
</feature>
<keyword evidence="11 23" id="KW-1015">Disulfide bond</keyword>
<evidence type="ECO:0000256" key="16">
    <source>
        <dbReference type="ARBA" id="ARBA00023288"/>
    </source>
</evidence>
<keyword evidence="14 24" id="KW-0628">Postsynaptic cell membrane</keyword>
<dbReference type="Pfam" id="PF01094">
    <property type="entry name" value="ANF_receptor"/>
    <property type="match status" value="1"/>
</dbReference>
<evidence type="ECO:0000256" key="13">
    <source>
        <dbReference type="ARBA" id="ARBA00023180"/>
    </source>
</evidence>
<dbReference type="FunFam" id="3.40.190.10:FF:000666">
    <property type="entry name" value="Glutamate receptor, ionotropic, AMPA 2a"/>
    <property type="match status" value="1"/>
</dbReference>
<keyword evidence="13" id="KW-0325">Glycoprotein</keyword>
<evidence type="ECO:0000256" key="24">
    <source>
        <dbReference type="RuleBase" id="RU367118"/>
    </source>
</evidence>
<evidence type="ECO:0000256" key="1">
    <source>
        <dbReference type="ARBA" id="ARBA00022448"/>
    </source>
</evidence>
<feature type="transmembrane region" description="Helical" evidence="24">
    <location>
        <begin position="542"/>
        <end position="564"/>
    </location>
</feature>
<feature type="binding site" evidence="21">
    <location>
        <position position="501"/>
    </location>
    <ligand>
        <name>L-glutamate</name>
        <dbReference type="ChEBI" id="CHEBI:29985"/>
    </ligand>
</feature>
<dbReference type="FunFam" id="3.40.190.10:FF:000001">
    <property type="entry name" value="Glutamate receptor ionotropic, kainate 2"/>
    <property type="match status" value="1"/>
</dbReference>
<dbReference type="InterPro" id="IPR001828">
    <property type="entry name" value="ANF_lig-bd_rcpt"/>
</dbReference>
<feature type="site" description="Crucial to convey clamshell closure to channel opening" evidence="22">
    <location>
        <position position="654"/>
    </location>
</feature>
<organism evidence="27 28">
    <name type="scientific">Mus caroli</name>
    <name type="common">Ryukyu mouse</name>
    <name type="synonym">Ricefield mouse</name>
    <dbReference type="NCBI Taxonomy" id="10089"/>
    <lineage>
        <taxon>Eukaryota</taxon>
        <taxon>Metazoa</taxon>
        <taxon>Chordata</taxon>
        <taxon>Craniata</taxon>
        <taxon>Vertebrata</taxon>
        <taxon>Euteleostomi</taxon>
        <taxon>Mammalia</taxon>
        <taxon>Eutheria</taxon>
        <taxon>Euarchontoglires</taxon>
        <taxon>Glires</taxon>
        <taxon>Rodentia</taxon>
        <taxon>Myomorpha</taxon>
        <taxon>Muroidea</taxon>
        <taxon>Muridae</taxon>
        <taxon>Murinae</taxon>
        <taxon>Mus</taxon>
        <taxon>Mus</taxon>
    </lineage>
</organism>
<dbReference type="InterPro" id="IPR028082">
    <property type="entry name" value="Peripla_BP_I"/>
</dbReference>
<evidence type="ECO:0000256" key="14">
    <source>
        <dbReference type="ARBA" id="ARBA00023257"/>
    </source>
</evidence>
<keyword evidence="1 24" id="KW-0813">Transport</keyword>
<evidence type="ECO:0000256" key="4">
    <source>
        <dbReference type="ARBA" id="ARBA00022692"/>
    </source>
</evidence>
<feature type="binding site" evidence="21">
    <location>
        <position position="675"/>
    </location>
    <ligand>
        <name>L-glutamate</name>
        <dbReference type="ChEBI" id="CHEBI:29985"/>
    </ligand>
</feature>
<evidence type="ECO:0000313" key="28">
    <source>
        <dbReference type="RefSeq" id="XP_021014831.1"/>
    </source>
</evidence>
<dbReference type="Gene3D" id="3.40.50.2300">
    <property type="match status" value="2"/>
</dbReference>
<feature type="site" description="Interaction with the cone snail toxin Con-ikot-ikot" evidence="22">
    <location>
        <position position="474"/>
    </location>
</feature>
<evidence type="ECO:0000256" key="6">
    <source>
        <dbReference type="ARBA" id="ARBA00022989"/>
    </source>
</evidence>
<feature type="domain" description="Ionotropic glutamate receptor L-glutamate and glycine-binding" evidence="26">
    <location>
        <begin position="425"/>
        <end position="490"/>
    </location>
</feature>
<comment type="similarity">
    <text evidence="24">Belongs to the glutamate-gated ion channel (TC 1.A.10.1) family.</text>
</comment>
<accession>A0A6P5PJL7</accession>
<evidence type="ECO:0000256" key="18">
    <source>
        <dbReference type="ARBA" id="ARBA00034104"/>
    </source>
</evidence>
<evidence type="ECO:0000256" key="8">
    <source>
        <dbReference type="ARBA" id="ARBA00023065"/>
    </source>
</evidence>
<keyword evidence="2 24" id="KW-1003">Cell membrane</keyword>
<dbReference type="SMART" id="SM00079">
    <property type="entry name" value="PBPe"/>
    <property type="match status" value="1"/>
</dbReference>
<keyword evidence="12 24" id="KW-0675">Receptor</keyword>
<feature type="transmembrane region" description="Helical" evidence="24">
    <location>
        <begin position="625"/>
        <end position="647"/>
    </location>
</feature>
<comment type="catalytic activity">
    <reaction evidence="20">
        <text>Ca(2+)(in) = Ca(2+)(out)</text>
        <dbReference type="Rhea" id="RHEA:29671"/>
        <dbReference type="ChEBI" id="CHEBI:29108"/>
    </reaction>
</comment>
<dbReference type="CTD" id="2891"/>
<dbReference type="FunFam" id="1.10.287.70:FF:000067">
    <property type="entry name" value="glutamate receptor 2 isoform X1"/>
    <property type="match status" value="1"/>
</dbReference>
<dbReference type="GO" id="GO:0098839">
    <property type="term" value="C:postsynaptic density membrane"/>
    <property type="evidence" value="ECO:0007669"/>
    <property type="project" value="UniProtKB-SubCell"/>
</dbReference>
<evidence type="ECO:0000256" key="5">
    <source>
        <dbReference type="ARBA" id="ARBA00022729"/>
    </source>
</evidence>
<feature type="site" description="Interaction with the cone snail toxin Con-ikot-ikot" evidence="22">
    <location>
        <position position="773"/>
    </location>
</feature>
<dbReference type="RefSeq" id="XP_021014831.1">
    <property type="nucleotide sequence ID" value="XM_021159172.2"/>
</dbReference>
<evidence type="ECO:0000256" key="11">
    <source>
        <dbReference type="ARBA" id="ARBA00023157"/>
    </source>
</evidence>
<evidence type="ECO:0000256" key="12">
    <source>
        <dbReference type="ARBA" id="ARBA00023170"/>
    </source>
</evidence>
<evidence type="ECO:0000256" key="17">
    <source>
        <dbReference type="ARBA" id="ARBA00023303"/>
    </source>
</evidence>
<evidence type="ECO:0000256" key="7">
    <source>
        <dbReference type="ARBA" id="ARBA00023018"/>
    </source>
</evidence>
<feature type="signal peptide" evidence="24">
    <location>
        <begin position="1"/>
        <end position="24"/>
    </location>
</feature>
<keyword evidence="3" id="KW-0597">Phosphoprotein</keyword>
<dbReference type="InterPro" id="IPR001508">
    <property type="entry name" value="Iono_Glu_rcpt_met"/>
</dbReference>
<feature type="transmembrane region" description="Helical" evidence="24">
    <location>
        <begin position="815"/>
        <end position="837"/>
    </location>
</feature>
<keyword evidence="6 24" id="KW-1133">Transmembrane helix</keyword>
<dbReference type="Proteomes" id="UP000515126">
    <property type="component" value="Chromosome 3"/>
</dbReference>
<evidence type="ECO:0000256" key="19">
    <source>
        <dbReference type="ARBA" id="ARBA00034112"/>
    </source>
</evidence>
<keyword evidence="27" id="KW-1185">Reference proteome</keyword>
<feature type="binding site" evidence="21">
    <location>
        <position position="506"/>
    </location>
    <ligand>
        <name>L-glutamate</name>
        <dbReference type="ChEBI" id="CHEBI:29985"/>
    </ligand>
</feature>
<feature type="binding site" evidence="21">
    <location>
        <position position="676"/>
    </location>
    <ligand>
        <name>L-glutamate</name>
        <dbReference type="ChEBI" id="CHEBI:29985"/>
    </ligand>
</feature>
<dbReference type="PRINTS" id="PR00177">
    <property type="entry name" value="NMDARECEPTOR"/>
</dbReference>
<dbReference type="InterPro" id="IPR015683">
    <property type="entry name" value="Ionotropic_Glu_rcpt"/>
</dbReference>
<keyword evidence="4 24" id="KW-0812">Transmembrane</keyword>
<comment type="subcellular location">
    <subcellularLocation>
        <location evidence="18 24">Postsynaptic cell membrane</location>
        <topology evidence="18 24">Multi-pass membrane protein</topology>
    </subcellularLocation>
    <subcellularLocation>
        <location evidence="19">Postsynaptic density membrane</location>
    </subcellularLocation>
</comment>
<dbReference type="InterPro" id="IPR001320">
    <property type="entry name" value="Iontro_rcpt_C"/>
</dbReference>
<feature type="chain" id="PRO_5028506654" description="Glutamate receptor" evidence="24">
    <location>
        <begin position="25"/>
        <end position="883"/>
    </location>
</feature>
<dbReference type="GO" id="GO:1904315">
    <property type="term" value="F:transmitter-gated monoatomic ion channel activity involved in regulation of postsynaptic membrane potential"/>
    <property type="evidence" value="ECO:0007669"/>
    <property type="project" value="UniProtKB-ARBA"/>
</dbReference>
<name>A0A6P5PJL7_MUSCR</name>
<dbReference type="Pfam" id="PF00060">
    <property type="entry name" value="Lig_chan"/>
    <property type="match status" value="1"/>
</dbReference>
<gene>
    <name evidence="28" type="primary">Gria2</name>
</gene>